<dbReference type="Proteomes" id="UP000290475">
    <property type="component" value="Unassembled WGS sequence"/>
</dbReference>
<proteinExistence type="predicted"/>
<dbReference type="SUPFAM" id="SSF51735">
    <property type="entry name" value="NAD(P)-binding Rossmann-fold domains"/>
    <property type="match status" value="1"/>
</dbReference>
<sequence>MQRVVVNGVSCSTQALLQTLIASPLDLEIGCYEPDPALVDVAGLTALSQICHNTFIKVTPKVLKTADVLILTDTGTPTDENFVTANIASIRKVFNSAMAAGFTGRVVVAMTHDEPFTYFAQRFSGLNKRQVVGLGTFGATWRFEQFLADRLAVPAQQVTAYVVGTSQLPVLIWSRAYVGATPILRLLNDDQAVFNEAASAVQAFLAGALTALVGRLVEPILAAFAGEKLIGTFTHLRDSDDETGQVDSSPILLDERGVVTLATVAGSDDEEAALSTAIQAVQAEIEAIEQGAGKNET</sequence>
<reference evidence="1 2" key="1">
    <citation type="submission" date="2017-01" db="EMBL/GenBank/DDBJ databases">
        <title>Lactobacillus chiayiensis sp. nov., a lactic acid bacterium isolated from compost.</title>
        <authorList>
            <person name="Huang C.-H."/>
        </authorList>
    </citation>
    <scope>NUCLEOTIDE SEQUENCE [LARGE SCALE GENOMIC DNA]</scope>
    <source>
        <strain evidence="2">chh01</strain>
    </source>
</reference>
<dbReference type="Gene3D" id="3.90.110.10">
    <property type="entry name" value="Lactate dehydrogenase/glycoside hydrolase, family 4, C-terminal"/>
    <property type="match status" value="1"/>
</dbReference>
<accession>A0A4Q1UDY2</accession>
<dbReference type="Gene3D" id="3.40.50.720">
    <property type="entry name" value="NAD(P)-binding Rossmann-like Domain"/>
    <property type="match status" value="1"/>
</dbReference>
<dbReference type="RefSeq" id="WP_129300886.1">
    <property type="nucleotide sequence ID" value="NZ_MSSM01000003.1"/>
</dbReference>
<dbReference type="EMBL" id="MSSM01000003">
    <property type="protein sequence ID" value="RXT30276.1"/>
    <property type="molecule type" value="Genomic_DNA"/>
</dbReference>
<evidence type="ECO:0000313" key="1">
    <source>
        <dbReference type="EMBL" id="RXT30276.1"/>
    </source>
</evidence>
<dbReference type="PANTHER" id="PTHR43128">
    <property type="entry name" value="L-2-HYDROXYCARBOXYLATE DEHYDROGENASE (NAD(P)(+))"/>
    <property type="match status" value="1"/>
</dbReference>
<dbReference type="AlphaFoldDB" id="A0A4Q1UDY2"/>
<dbReference type="GO" id="GO:0004459">
    <property type="term" value="F:L-lactate dehydrogenase (NAD+) activity"/>
    <property type="evidence" value="ECO:0007669"/>
    <property type="project" value="TreeGrafter"/>
</dbReference>
<evidence type="ECO:0000313" key="2">
    <source>
        <dbReference type="Proteomes" id="UP000290475"/>
    </source>
</evidence>
<dbReference type="SUPFAM" id="SSF56327">
    <property type="entry name" value="LDH C-terminal domain-like"/>
    <property type="match status" value="1"/>
</dbReference>
<dbReference type="PANTHER" id="PTHR43128:SF16">
    <property type="entry name" value="L-LACTATE DEHYDROGENASE"/>
    <property type="match status" value="1"/>
</dbReference>
<gene>
    <name evidence="1" type="ORF">BVJ53_01745</name>
</gene>
<protein>
    <submittedName>
        <fullName evidence="1">Lactate dehydrogenase</fullName>
    </submittedName>
</protein>
<dbReference type="InterPro" id="IPR015955">
    <property type="entry name" value="Lactate_DH/Glyco_Ohase_4_C"/>
</dbReference>
<organism evidence="1 2">
    <name type="scientific">Lacticaseibacillus chiayiensis</name>
    <dbReference type="NCBI Taxonomy" id="2100821"/>
    <lineage>
        <taxon>Bacteria</taxon>
        <taxon>Bacillati</taxon>
        <taxon>Bacillota</taxon>
        <taxon>Bacilli</taxon>
        <taxon>Lactobacillales</taxon>
        <taxon>Lactobacillaceae</taxon>
        <taxon>Lacticaseibacillus</taxon>
    </lineage>
</organism>
<comment type="caution">
    <text evidence="1">The sequence shown here is derived from an EMBL/GenBank/DDBJ whole genome shotgun (WGS) entry which is preliminary data.</text>
</comment>
<dbReference type="GO" id="GO:0006089">
    <property type="term" value="P:lactate metabolic process"/>
    <property type="evidence" value="ECO:0007669"/>
    <property type="project" value="TreeGrafter"/>
</dbReference>
<name>A0A4Q1UDY2_9LACO</name>
<dbReference type="InterPro" id="IPR036291">
    <property type="entry name" value="NAD(P)-bd_dom_sf"/>
</dbReference>